<dbReference type="NCBIfam" id="NF003706">
    <property type="entry name" value="PRK05324.1"/>
    <property type="match status" value="1"/>
</dbReference>
<dbReference type="AlphaFoldDB" id="A0AA41X2X9"/>
<dbReference type="PIRSF" id="PIRSF017020">
    <property type="entry name" value="AstE"/>
    <property type="match status" value="1"/>
</dbReference>
<dbReference type="PANTHER" id="PTHR15162:SF7">
    <property type="entry name" value="SUCCINYLGLUTAMATE DESUCCINYLASE"/>
    <property type="match status" value="1"/>
</dbReference>
<comment type="cofactor">
    <cofactor evidence="5">
        <name>Zn(2+)</name>
        <dbReference type="ChEBI" id="CHEBI:29105"/>
    </cofactor>
    <text evidence="5">Binds 1 zinc ion per subunit.</text>
</comment>
<name>A0AA41X2X9_9ALTE</name>
<accession>A0AA41X2X9</accession>
<protein>
    <recommendedName>
        <fullName evidence="5 6">Succinylglutamate desuccinylase</fullName>
        <ecNumber evidence="5 6">3.5.1.96</ecNumber>
    </recommendedName>
</protein>
<dbReference type="Pfam" id="PF04952">
    <property type="entry name" value="AstE_AspA_hybrid"/>
    <property type="match status" value="1"/>
</dbReference>
<feature type="binding site" evidence="5">
    <location>
        <position position="69"/>
    </location>
    <ligand>
        <name>Zn(2+)</name>
        <dbReference type="ChEBI" id="CHEBI:29105"/>
    </ligand>
</feature>
<keyword evidence="2 5" id="KW-0479">Metal-binding</keyword>
<dbReference type="Gene3D" id="3.40.630.10">
    <property type="entry name" value="Zn peptidases"/>
    <property type="match status" value="1"/>
</dbReference>
<feature type="binding site" evidence="5">
    <location>
        <position position="162"/>
    </location>
    <ligand>
        <name>Zn(2+)</name>
        <dbReference type="ChEBI" id="CHEBI:29105"/>
    </ligand>
</feature>
<comment type="pathway">
    <text evidence="5">Amino-acid degradation; L-arginine degradation via AST pathway; L-glutamate and succinate from L-arginine: step 5/5.</text>
</comment>
<dbReference type="GO" id="GO:0019545">
    <property type="term" value="P:L-arginine catabolic process to succinate"/>
    <property type="evidence" value="ECO:0007669"/>
    <property type="project" value="UniProtKB-UniRule"/>
</dbReference>
<comment type="similarity">
    <text evidence="5">Belongs to the AspA/AstE family. Succinylglutamate desuccinylase subfamily.</text>
</comment>
<evidence type="ECO:0000256" key="5">
    <source>
        <dbReference type="HAMAP-Rule" id="MF_00767"/>
    </source>
</evidence>
<dbReference type="GO" id="GO:0009017">
    <property type="term" value="F:succinylglutamate desuccinylase activity"/>
    <property type="evidence" value="ECO:0007669"/>
    <property type="project" value="UniProtKB-UniRule"/>
</dbReference>
<evidence type="ECO:0000313" key="10">
    <source>
        <dbReference type="Proteomes" id="UP001165413"/>
    </source>
</evidence>
<sequence>MSFLQRSRTAKTLAYETYSLGTHTKVTVHCAGVIEFSPLQPVQEFGQVKPTNPTRIKSIIYSCGVHGNETAPIEICDALVTDILNETVIVKHRVMIQFANLLAMDIGQRFVSENMNRLFSGMHSHSADDSIEAPRAALLEQLTFDFFARGPVGAKRYHYDLHTAIRAAKYPRFVVYPYLDGRSYDKEQISWLAGAGIQAILLSESPTTTYSYYSAHVCQAHAFTVELGKVQPFGQNDMNDFTLARDFLFNLVISEDYVAPDAPMPVLFRIKQAIMRNHKNFKLHFSDDTPNFTAFAKGTVLASEFDDTQQEFIEYTAQIDNEAIVFPNADVALGQRALLTLEAIEPTDIPID</sequence>
<dbReference type="GO" id="GO:0008270">
    <property type="term" value="F:zinc ion binding"/>
    <property type="evidence" value="ECO:0007669"/>
    <property type="project" value="UniProtKB-UniRule"/>
</dbReference>
<dbReference type="Pfam" id="PF24827">
    <property type="entry name" value="AstE_AspA_cat"/>
    <property type="match status" value="1"/>
</dbReference>
<dbReference type="PANTHER" id="PTHR15162">
    <property type="entry name" value="ASPARTOACYLASE"/>
    <property type="match status" value="1"/>
</dbReference>
<evidence type="ECO:0000256" key="2">
    <source>
        <dbReference type="ARBA" id="ARBA00022723"/>
    </source>
</evidence>
<organism evidence="9 10">
    <name type="scientific">Opacimonas viscosa</name>
    <dbReference type="NCBI Taxonomy" id="2961944"/>
    <lineage>
        <taxon>Bacteria</taxon>
        <taxon>Pseudomonadati</taxon>
        <taxon>Pseudomonadota</taxon>
        <taxon>Gammaproteobacteria</taxon>
        <taxon>Alteromonadales</taxon>
        <taxon>Alteromonadaceae</taxon>
        <taxon>Opacimonas</taxon>
    </lineage>
</organism>
<dbReference type="RefSeq" id="WP_254098162.1">
    <property type="nucleotide sequence ID" value="NZ_JANATA010000001.1"/>
</dbReference>
<dbReference type="InterPro" id="IPR007036">
    <property type="entry name" value="Aste_AspA_hybrid_dom"/>
</dbReference>
<proteinExistence type="inferred from homology"/>
<keyword evidence="4 5" id="KW-0862">Zinc</keyword>
<dbReference type="EC" id="3.5.1.96" evidence="5 6"/>
<comment type="caution">
    <text evidence="9">The sequence shown here is derived from an EMBL/GenBank/DDBJ whole genome shotgun (WGS) entry which is preliminary data.</text>
</comment>
<dbReference type="CDD" id="cd03855">
    <property type="entry name" value="M14_ASTE"/>
    <property type="match status" value="1"/>
</dbReference>
<gene>
    <name evidence="5 9" type="primary">astE</name>
    <name evidence="9" type="ORF">NLF92_01575</name>
</gene>
<dbReference type="InterPro" id="IPR055438">
    <property type="entry name" value="AstE_AspA_cat"/>
</dbReference>
<evidence type="ECO:0000256" key="4">
    <source>
        <dbReference type="ARBA" id="ARBA00022833"/>
    </source>
</evidence>
<feature type="domain" description="Succinylglutamate desuccinylase/Aspartoacylase catalytic" evidence="8">
    <location>
        <begin position="57"/>
        <end position="242"/>
    </location>
</feature>
<dbReference type="EMBL" id="JANATA010000001">
    <property type="protein sequence ID" value="MCP3427634.1"/>
    <property type="molecule type" value="Genomic_DNA"/>
</dbReference>
<evidence type="ECO:0000259" key="8">
    <source>
        <dbReference type="Pfam" id="PF24827"/>
    </source>
</evidence>
<evidence type="ECO:0000313" key="9">
    <source>
        <dbReference type="EMBL" id="MCP3427634.1"/>
    </source>
</evidence>
<dbReference type="InterPro" id="IPR016681">
    <property type="entry name" value="SuccinylGlu_desuccinylase"/>
</dbReference>
<keyword evidence="3 5" id="KW-0378">Hydrolase</keyword>
<keyword evidence="10" id="KW-1185">Reference proteome</keyword>
<comment type="catalytic activity">
    <reaction evidence="5">
        <text>N-succinyl-L-glutamate + H2O = L-glutamate + succinate</text>
        <dbReference type="Rhea" id="RHEA:15169"/>
        <dbReference type="ChEBI" id="CHEBI:15377"/>
        <dbReference type="ChEBI" id="CHEBI:29985"/>
        <dbReference type="ChEBI" id="CHEBI:30031"/>
        <dbReference type="ChEBI" id="CHEBI:58763"/>
        <dbReference type="EC" id="3.5.1.96"/>
    </reaction>
</comment>
<dbReference type="GO" id="GO:0016788">
    <property type="term" value="F:hydrolase activity, acting on ester bonds"/>
    <property type="evidence" value="ECO:0007669"/>
    <property type="project" value="UniProtKB-UniRule"/>
</dbReference>
<keyword evidence="1 5" id="KW-0056">Arginine metabolism</keyword>
<dbReference type="Proteomes" id="UP001165413">
    <property type="component" value="Unassembled WGS sequence"/>
</dbReference>
<evidence type="ECO:0000256" key="6">
    <source>
        <dbReference type="NCBIfam" id="TIGR03242"/>
    </source>
</evidence>
<dbReference type="InterPro" id="IPR050178">
    <property type="entry name" value="AspA/AstE_fam"/>
</dbReference>
<dbReference type="SUPFAM" id="SSF53187">
    <property type="entry name" value="Zn-dependent exopeptidases"/>
    <property type="match status" value="1"/>
</dbReference>
<feature type="binding site" evidence="5">
    <location>
        <position position="66"/>
    </location>
    <ligand>
        <name>Zn(2+)</name>
        <dbReference type="ChEBI" id="CHEBI:29105"/>
    </ligand>
</feature>
<feature type="active site" evidence="5">
    <location>
        <position position="226"/>
    </location>
</feature>
<feature type="domain" description="AstE/AspA barrel-sandwich hybrid" evidence="7">
    <location>
        <begin position="266"/>
        <end position="342"/>
    </location>
</feature>
<evidence type="ECO:0000256" key="3">
    <source>
        <dbReference type="ARBA" id="ARBA00022801"/>
    </source>
</evidence>
<comment type="function">
    <text evidence="5">Transforms N(2)-succinylglutamate into succinate and glutamate.</text>
</comment>
<dbReference type="GO" id="GO:0019544">
    <property type="term" value="P:L-arginine catabolic process to L-glutamate"/>
    <property type="evidence" value="ECO:0007669"/>
    <property type="project" value="UniProtKB-UniRule"/>
</dbReference>
<evidence type="ECO:0000259" key="7">
    <source>
        <dbReference type="Pfam" id="PF04952"/>
    </source>
</evidence>
<dbReference type="HAMAP" id="MF_00767">
    <property type="entry name" value="Arg_catab_AstE"/>
    <property type="match status" value="1"/>
</dbReference>
<reference evidence="9" key="1">
    <citation type="submission" date="2022-07" db="EMBL/GenBank/DDBJ databases">
        <title>Characterization of the Novel Bacterium Alteromonas immobilis LMIT006 and Alteromonas gregis LMIT007.</title>
        <authorList>
            <person name="Lin X."/>
        </authorList>
    </citation>
    <scope>NUCLEOTIDE SEQUENCE</scope>
    <source>
        <strain evidence="9">LMIT007</strain>
    </source>
</reference>
<dbReference type="NCBIfam" id="TIGR03242">
    <property type="entry name" value="arg_catab_astE"/>
    <property type="match status" value="1"/>
</dbReference>
<evidence type="ECO:0000256" key="1">
    <source>
        <dbReference type="ARBA" id="ARBA00022503"/>
    </source>
</evidence>